<proteinExistence type="predicted"/>
<organism evidence="1 2">
    <name type="scientific">Nibea albiflora</name>
    <name type="common">Yellow drum</name>
    <name type="synonym">Corvina albiflora</name>
    <dbReference type="NCBI Taxonomy" id="240163"/>
    <lineage>
        <taxon>Eukaryota</taxon>
        <taxon>Metazoa</taxon>
        <taxon>Chordata</taxon>
        <taxon>Craniata</taxon>
        <taxon>Vertebrata</taxon>
        <taxon>Euteleostomi</taxon>
        <taxon>Actinopterygii</taxon>
        <taxon>Neopterygii</taxon>
        <taxon>Teleostei</taxon>
        <taxon>Neoteleostei</taxon>
        <taxon>Acanthomorphata</taxon>
        <taxon>Eupercaria</taxon>
        <taxon>Sciaenidae</taxon>
        <taxon>Nibea</taxon>
    </lineage>
</organism>
<dbReference type="EMBL" id="CM024804">
    <property type="protein sequence ID" value="KAG8009985.1"/>
    <property type="molecule type" value="Genomic_DNA"/>
</dbReference>
<keyword evidence="2" id="KW-1185">Reference proteome</keyword>
<dbReference type="Proteomes" id="UP000805704">
    <property type="component" value="Chromosome 16"/>
</dbReference>
<name>A0ACB7F6V4_NIBAL</name>
<gene>
    <name evidence="1" type="primary">CD69</name>
    <name evidence="1" type="ORF">GBF38_014108</name>
</gene>
<evidence type="ECO:0000313" key="1">
    <source>
        <dbReference type="EMBL" id="KAG8009985.1"/>
    </source>
</evidence>
<comment type="caution">
    <text evidence="1">The sequence shown here is derived from an EMBL/GenBank/DDBJ whole genome shotgun (WGS) entry which is preliminary data.</text>
</comment>
<evidence type="ECO:0000313" key="2">
    <source>
        <dbReference type="Proteomes" id="UP000805704"/>
    </source>
</evidence>
<accession>A0ACB7F6V4</accession>
<reference evidence="1" key="1">
    <citation type="submission" date="2020-04" db="EMBL/GenBank/DDBJ databases">
        <title>A chromosome-scale assembly and high-density genetic map of the yellow drum (Nibea albiflora) genome.</title>
        <authorList>
            <person name="Xu D."/>
            <person name="Zhang W."/>
            <person name="Chen R."/>
            <person name="Tan P."/>
            <person name="Wang L."/>
            <person name="Song H."/>
            <person name="Tian L."/>
            <person name="Zhu Q."/>
            <person name="Wang B."/>
        </authorList>
    </citation>
    <scope>NUCLEOTIDE SEQUENCE</scope>
    <source>
        <strain evidence="1">ZJHYS-2018</strain>
    </source>
</reference>
<protein>
    <submittedName>
        <fullName evidence="1">Early activation antigen CD69</fullName>
    </submittedName>
</protein>
<sequence length="228" mass="25912">MEMQAIATEGANKRRDVEPMLDEQPAVLKDADPFPYSKLHRPSEDVYAQPSLCDVTKAVQNRPTDCPMSEKIGSEEKQALVASTCSYSQCQDYVSRSVAPYRECKQCADGWLTFGRSCFFMSTTRLSWEQSQKNCTTRGGSLAVISSQEIQNFLTQKGKMKYWIGLRKTNQESDTWTWVNNTVPQTSYWAEDPQQGDCGIINSDNPGQRNWVRAPCSSYTYFICQLQM</sequence>